<dbReference type="EMBL" id="BNAY01000010">
    <property type="protein sequence ID" value="GHH32358.1"/>
    <property type="molecule type" value="Genomic_DNA"/>
</dbReference>
<proteinExistence type="predicted"/>
<reference evidence="2" key="1">
    <citation type="journal article" date="2019" name="Int. J. Syst. Evol. Microbiol.">
        <title>The Global Catalogue of Microorganisms (GCM) 10K type strain sequencing project: providing services to taxonomists for standard genome sequencing and annotation.</title>
        <authorList>
            <consortium name="The Broad Institute Genomics Platform"/>
            <consortium name="The Broad Institute Genome Sequencing Center for Infectious Disease"/>
            <person name="Wu L."/>
            <person name="Ma J."/>
        </authorList>
    </citation>
    <scope>NUCLEOTIDE SEQUENCE [LARGE SCALE GENOMIC DNA]</scope>
    <source>
        <strain evidence="2">CGMCC 4.7683</strain>
    </source>
</reference>
<organism evidence="1 2">
    <name type="scientific">Amycolatopsis oliviviridis</name>
    <dbReference type="NCBI Taxonomy" id="1471590"/>
    <lineage>
        <taxon>Bacteria</taxon>
        <taxon>Bacillati</taxon>
        <taxon>Actinomycetota</taxon>
        <taxon>Actinomycetes</taxon>
        <taxon>Pseudonocardiales</taxon>
        <taxon>Pseudonocardiaceae</taxon>
        <taxon>Amycolatopsis</taxon>
    </lineage>
</organism>
<name>A0ABQ3M2V6_9PSEU</name>
<gene>
    <name evidence="1" type="ORF">GCM10017790_69350</name>
</gene>
<sequence length="83" mass="8330">MPWPRVNHTFDAAPVAVPKPSLPPVVQAAPVPGAPGASAKGAALAGVDARSAAAVNSAIGARRRLGNFMTVLPTGFIDGRICC</sequence>
<accession>A0ABQ3M2V6</accession>
<keyword evidence="2" id="KW-1185">Reference proteome</keyword>
<protein>
    <submittedName>
        <fullName evidence="1">Uncharacterized protein</fullName>
    </submittedName>
</protein>
<evidence type="ECO:0000313" key="1">
    <source>
        <dbReference type="EMBL" id="GHH32358.1"/>
    </source>
</evidence>
<dbReference type="Proteomes" id="UP000635387">
    <property type="component" value="Unassembled WGS sequence"/>
</dbReference>
<evidence type="ECO:0000313" key="2">
    <source>
        <dbReference type="Proteomes" id="UP000635387"/>
    </source>
</evidence>
<comment type="caution">
    <text evidence="1">The sequence shown here is derived from an EMBL/GenBank/DDBJ whole genome shotgun (WGS) entry which is preliminary data.</text>
</comment>